<dbReference type="OrthoDB" id="10037791at2759"/>
<organism evidence="1 2">
    <name type="scientific">Hypsibius exemplaris</name>
    <name type="common">Freshwater tardigrade</name>
    <dbReference type="NCBI Taxonomy" id="2072580"/>
    <lineage>
        <taxon>Eukaryota</taxon>
        <taxon>Metazoa</taxon>
        <taxon>Ecdysozoa</taxon>
        <taxon>Tardigrada</taxon>
        <taxon>Eutardigrada</taxon>
        <taxon>Parachela</taxon>
        <taxon>Hypsibioidea</taxon>
        <taxon>Hypsibiidae</taxon>
        <taxon>Hypsibius</taxon>
    </lineage>
</organism>
<sequence length="229" mass="26389">MQGIYAYLLFVSPVFAIYQNHNRCFGTGDCMITTAYQGGGFNDEYHRWLVECSDGEAMTGIFDVYKSFMGIAQVWCYFMFPLKPPATGIYPFYPLCNVRNLTMKDEFYCYDKRFPMDTVDTFTTAIWAPDSADPIIPKLMKCCKTPTPYHLDYNRCQWKYTHDKTGEHYDGFWVVKCNSDFAMTGIGSAVNPWDSTVRFVWIQCCPVVTVATPSAELQLYSQNLTPNDW</sequence>
<protein>
    <submittedName>
        <fullName evidence="1">Uncharacterized protein</fullName>
    </submittedName>
</protein>
<dbReference type="Proteomes" id="UP000192578">
    <property type="component" value="Unassembled WGS sequence"/>
</dbReference>
<dbReference type="EMBL" id="MTYJ01000159">
    <property type="protein sequence ID" value="OQV11885.1"/>
    <property type="molecule type" value="Genomic_DNA"/>
</dbReference>
<accession>A0A1W0W9K9</accession>
<evidence type="ECO:0000313" key="2">
    <source>
        <dbReference type="Proteomes" id="UP000192578"/>
    </source>
</evidence>
<name>A0A1W0W9K9_HYPEX</name>
<reference evidence="2" key="1">
    <citation type="submission" date="2017-01" db="EMBL/GenBank/DDBJ databases">
        <title>Comparative genomics of anhydrobiosis in the tardigrade Hypsibius dujardini.</title>
        <authorList>
            <person name="Yoshida Y."/>
            <person name="Koutsovoulos G."/>
            <person name="Laetsch D."/>
            <person name="Stevens L."/>
            <person name="Kumar S."/>
            <person name="Horikawa D."/>
            <person name="Ishino K."/>
            <person name="Komine S."/>
            <person name="Tomita M."/>
            <person name="Blaxter M."/>
            <person name="Arakawa K."/>
        </authorList>
    </citation>
    <scope>NUCLEOTIDE SEQUENCE [LARGE SCALE GENOMIC DNA]</scope>
    <source>
        <strain evidence="2">Z151</strain>
    </source>
</reference>
<gene>
    <name evidence="1" type="ORF">BV898_13852</name>
</gene>
<evidence type="ECO:0000313" key="1">
    <source>
        <dbReference type="EMBL" id="OQV11885.1"/>
    </source>
</evidence>
<keyword evidence="2" id="KW-1185">Reference proteome</keyword>
<proteinExistence type="predicted"/>
<dbReference type="AlphaFoldDB" id="A0A1W0W9K9"/>
<comment type="caution">
    <text evidence="1">The sequence shown here is derived from an EMBL/GenBank/DDBJ whole genome shotgun (WGS) entry which is preliminary data.</text>
</comment>